<protein>
    <submittedName>
        <fullName evidence="3">DUF427 domain-containing protein</fullName>
    </submittedName>
</protein>
<name>A0A5Q2FBU3_9ACTN</name>
<gene>
    <name evidence="3" type="ORF">Rai3103_03480</name>
</gene>
<dbReference type="KEGG" id="rain:Rai3103_03480"/>
<accession>A0A5Q2FBU3</accession>
<dbReference type="Pfam" id="PF04248">
    <property type="entry name" value="NTP_transf_9"/>
    <property type="match status" value="1"/>
</dbReference>
<keyword evidence="4" id="KW-1185">Reference proteome</keyword>
<dbReference type="Proteomes" id="UP000386847">
    <property type="component" value="Chromosome"/>
</dbReference>
<feature type="region of interest" description="Disordered" evidence="1">
    <location>
        <begin position="64"/>
        <end position="92"/>
    </location>
</feature>
<dbReference type="EMBL" id="CP045725">
    <property type="protein sequence ID" value="QGF22884.1"/>
    <property type="molecule type" value="Genomic_DNA"/>
</dbReference>
<dbReference type="Gene3D" id="2.170.150.40">
    <property type="entry name" value="Domain of unknown function (DUF427)"/>
    <property type="match status" value="2"/>
</dbReference>
<evidence type="ECO:0000259" key="2">
    <source>
        <dbReference type="Pfam" id="PF04248"/>
    </source>
</evidence>
<dbReference type="RefSeq" id="WP_153571411.1">
    <property type="nucleotide sequence ID" value="NZ_CP045725.1"/>
</dbReference>
<reference evidence="3 4" key="1">
    <citation type="submission" date="2019-10" db="EMBL/GenBank/DDBJ databases">
        <title>Genomic analysis of Raineyella sp. CBA3103.</title>
        <authorList>
            <person name="Roh S.W."/>
        </authorList>
    </citation>
    <scope>NUCLEOTIDE SEQUENCE [LARGE SCALE GENOMIC DNA]</scope>
    <source>
        <strain evidence="3 4">CBA3103</strain>
    </source>
</reference>
<feature type="domain" description="DUF427" evidence="2">
    <location>
        <begin position="158"/>
        <end position="249"/>
    </location>
</feature>
<evidence type="ECO:0000313" key="3">
    <source>
        <dbReference type="EMBL" id="QGF22884.1"/>
    </source>
</evidence>
<dbReference type="InterPro" id="IPR007361">
    <property type="entry name" value="DUF427"/>
</dbReference>
<proteinExistence type="predicted"/>
<organism evidence="3 4">
    <name type="scientific">Raineyella fluvialis</name>
    <dbReference type="NCBI Taxonomy" id="2662261"/>
    <lineage>
        <taxon>Bacteria</taxon>
        <taxon>Bacillati</taxon>
        <taxon>Actinomycetota</taxon>
        <taxon>Actinomycetes</taxon>
        <taxon>Propionibacteriales</taxon>
        <taxon>Propionibacteriaceae</taxon>
        <taxon>Raineyella</taxon>
    </lineage>
</organism>
<dbReference type="InterPro" id="IPR038694">
    <property type="entry name" value="DUF427_sf"/>
</dbReference>
<evidence type="ECO:0000256" key="1">
    <source>
        <dbReference type="SAM" id="MobiDB-lite"/>
    </source>
</evidence>
<dbReference type="PANTHER" id="PTHR34310">
    <property type="entry name" value="DUF427 DOMAIN PROTEIN (AFU_ORTHOLOGUE AFUA_3G02220)"/>
    <property type="match status" value="1"/>
</dbReference>
<dbReference type="PANTHER" id="PTHR34310:SF9">
    <property type="entry name" value="BLR5716 PROTEIN"/>
    <property type="match status" value="1"/>
</dbReference>
<dbReference type="AlphaFoldDB" id="A0A5Q2FBU3"/>
<sequence>MATRVQDLLAGAREQLRFEPTPKRIRALSGDRTVVDSRAAVLVWEPRRVVPSYAVPEADLVGDLVPDERPAPEGRPGILTPRDPFTLHSTPGGSLTVRLPERDLVGAAFRPADPDLAGMVVLDWTAFDQWLEEDQQAIGSPRDPFSRIDCLPTDRHVVVSHRGLVLADTRRAIVLFETGLSPRYYIPREDVATDLLVPTDSHTVCAYKGRASYWSASVGDETLPDVVWSYEEPLHDGLPVKGLLAFYTERLELTVDGVGL</sequence>
<evidence type="ECO:0000313" key="4">
    <source>
        <dbReference type="Proteomes" id="UP000386847"/>
    </source>
</evidence>